<evidence type="ECO:0000313" key="3">
    <source>
        <dbReference type="Proteomes" id="UP000288758"/>
    </source>
</evidence>
<evidence type="ECO:0000256" key="1">
    <source>
        <dbReference type="SAM" id="MobiDB-lite"/>
    </source>
</evidence>
<feature type="region of interest" description="Disordered" evidence="1">
    <location>
        <begin position="1"/>
        <end position="26"/>
    </location>
</feature>
<sequence>MAMARWRRSVRPTSSTTKPSIKRGRRLRIRTSMETYTPAWVVAGGICLAAALVVLRIGRGTAQHAVGSAQTPVSG</sequence>
<evidence type="ECO:0000313" key="2">
    <source>
        <dbReference type="EMBL" id="QAT82970.1"/>
    </source>
</evidence>
<dbReference type="AlphaFoldDB" id="A0A410RM32"/>
<protein>
    <submittedName>
        <fullName evidence="2">Major facilitator family transporter</fullName>
    </submittedName>
</protein>
<accession>A0A410RM32</accession>
<organism evidence="2 3">
    <name type="scientific">Corallococcus coralloides</name>
    <name type="common">Myxococcus coralloides</name>
    <dbReference type="NCBI Taxonomy" id="184914"/>
    <lineage>
        <taxon>Bacteria</taxon>
        <taxon>Pseudomonadati</taxon>
        <taxon>Myxococcota</taxon>
        <taxon>Myxococcia</taxon>
        <taxon>Myxococcales</taxon>
        <taxon>Cystobacterineae</taxon>
        <taxon>Myxococcaceae</taxon>
        <taxon>Corallococcus</taxon>
    </lineage>
</organism>
<proteinExistence type="predicted"/>
<dbReference type="RefSeq" id="WP_240672751.1">
    <property type="nucleotide sequence ID" value="NZ_CP034669.1"/>
</dbReference>
<dbReference type="Proteomes" id="UP000288758">
    <property type="component" value="Chromosome"/>
</dbReference>
<feature type="compositionally biased region" description="Basic residues" evidence="1">
    <location>
        <begin position="1"/>
        <end position="10"/>
    </location>
</feature>
<gene>
    <name evidence="2" type="primary">ybfB</name>
    <name evidence="2" type="ORF">EJ065_1367</name>
</gene>
<reference evidence="2 3" key="1">
    <citation type="submission" date="2018-12" db="EMBL/GenBank/DDBJ databases">
        <title>Complete Genome Sequence of the Corallopyronin A producing Myxobacterium Corallococcus coralloides B035.</title>
        <authorList>
            <person name="Bouhired S.M."/>
            <person name="Rupp O."/>
            <person name="Blom J."/>
            <person name="Schaeberle T.F."/>
            <person name="Kehraus S."/>
            <person name="Schiefer A."/>
            <person name="Pfarr K."/>
            <person name="Goesmann A."/>
            <person name="Hoerauf A."/>
            <person name="Koenig G.M."/>
        </authorList>
    </citation>
    <scope>NUCLEOTIDE SEQUENCE [LARGE SCALE GENOMIC DNA]</scope>
    <source>
        <strain evidence="2 3">B035</strain>
    </source>
</reference>
<dbReference type="EMBL" id="CP034669">
    <property type="protein sequence ID" value="QAT82970.1"/>
    <property type="molecule type" value="Genomic_DNA"/>
</dbReference>
<name>A0A410RM32_CORCK</name>